<dbReference type="AlphaFoldDB" id="A0A292Q153"/>
<sequence>MGRTTRETIRNAKISKQITQTSMTPEQYSELKVYIKSIILPGTPAFEGERLGTKESKQIYKKWLNSVLEEVGPRFFPGGAKGWVWPENRYEIYKAIHQVVRTLSIRVRRDYQKRELTTSREEGGDNEMVMAQDNDFYEHRMVDDTDVANVKVDVMISDKDKKYVQRDQGEGKMLALNEMAGKENQDDDMMEEEMDAEPIELEDLLGSMKPEVFGHFPNLDDEYFDWDEIMDPKSPDPIARLLLLLS</sequence>
<evidence type="ECO:0000313" key="2">
    <source>
        <dbReference type="Proteomes" id="UP001412239"/>
    </source>
</evidence>
<accession>A0A292Q153</accession>
<dbReference type="Proteomes" id="UP001412239">
    <property type="component" value="Unassembled WGS sequence"/>
</dbReference>
<proteinExistence type="predicted"/>
<name>A0A292Q153_9PEZI</name>
<organism evidence="1 2">
    <name type="scientific">Tuber aestivum</name>
    <name type="common">summer truffle</name>
    <dbReference type="NCBI Taxonomy" id="59557"/>
    <lineage>
        <taxon>Eukaryota</taxon>
        <taxon>Fungi</taxon>
        <taxon>Dikarya</taxon>
        <taxon>Ascomycota</taxon>
        <taxon>Pezizomycotina</taxon>
        <taxon>Pezizomycetes</taxon>
        <taxon>Pezizales</taxon>
        <taxon>Tuberaceae</taxon>
        <taxon>Tuber</taxon>
    </lineage>
</organism>
<reference evidence="1" key="1">
    <citation type="submission" date="2015-10" db="EMBL/GenBank/DDBJ databases">
        <authorList>
            <person name="Regsiter A."/>
            <person name="william w."/>
        </authorList>
    </citation>
    <scope>NUCLEOTIDE SEQUENCE</scope>
    <source>
        <strain evidence="1">Montdore</strain>
    </source>
</reference>
<keyword evidence="2" id="KW-1185">Reference proteome</keyword>
<dbReference type="EMBL" id="LN890987">
    <property type="protein sequence ID" value="CUS12685.1"/>
    <property type="molecule type" value="Genomic_DNA"/>
</dbReference>
<evidence type="ECO:0000313" key="1">
    <source>
        <dbReference type="EMBL" id="CUS12685.1"/>
    </source>
</evidence>
<gene>
    <name evidence="1" type="ORF">GSTUAT00003297001</name>
</gene>
<protein>
    <submittedName>
        <fullName evidence="1">Uncharacterized protein</fullName>
    </submittedName>
</protein>